<dbReference type="Gene3D" id="3.40.630.30">
    <property type="match status" value="1"/>
</dbReference>
<evidence type="ECO:0000313" key="2">
    <source>
        <dbReference type="EMBL" id="HIW13161.1"/>
    </source>
</evidence>
<dbReference type="InterPro" id="IPR016181">
    <property type="entry name" value="Acyl_CoA_acyltransferase"/>
</dbReference>
<dbReference type="Pfam" id="PF13673">
    <property type="entry name" value="Acetyltransf_10"/>
    <property type="match status" value="1"/>
</dbReference>
<accession>A0A9D1QI19</accession>
<dbReference type="GO" id="GO:0016747">
    <property type="term" value="F:acyltransferase activity, transferring groups other than amino-acyl groups"/>
    <property type="evidence" value="ECO:0007669"/>
    <property type="project" value="InterPro"/>
</dbReference>
<dbReference type="SUPFAM" id="SSF55729">
    <property type="entry name" value="Acyl-CoA N-acyltransferases (Nat)"/>
    <property type="match status" value="1"/>
</dbReference>
<sequence length="144" mass="17090">MWHFREFEDLDIHTLEEIYRLRVAVFIVEQECAYQEIDGKDEFSLHIYKTDASGIIAYLRIILEKPVSIGRVIVRSDRRGSGLGRELMGQAMEYVDVHHSGELIYLHGQAYLKEYYESFGFEVVSEMHLEDNIPHYHMEYKKEE</sequence>
<gene>
    <name evidence="2" type="ORF">H9891_08445</name>
</gene>
<dbReference type="PROSITE" id="PS51186">
    <property type="entry name" value="GNAT"/>
    <property type="match status" value="1"/>
</dbReference>
<dbReference type="InterPro" id="IPR000182">
    <property type="entry name" value="GNAT_dom"/>
</dbReference>
<evidence type="ECO:0000259" key="1">
    <source>
        <dbReference type="PROSITE" id="PS51186"/>
    </source>
</evidence>
<reference evidence="2" key="1">
    <citation type="journal article" date="2021" name="PeerJ">
        <title>Extensive microbial diversity within the chicken gut microbiome revealed by metagenomics and culture.</title>
        <authorList>
            <person name="Gilroy R."/>
            <person name="Ravi A."/>
            <person name="Getino M."/>
            <person name="Pursley I."/>
            <person name="Horton D.L."/>
            <person name="Alikhan N.F."/>
            <person name="Baker D."/>
            <person name="Gharbi K."/>
            <person name="Hall N."/>
            <person name="Watson M."/>
            <person name="Adriaenssens E.M."/>
            <person name="Foster-Nyarko E."/>
            <person name="Jarju S."/>
            <person name="Secka A."/>
            <person name="Antonio M."/>
            <person name="Oren A."/>
            <person name="Chaudhuri R.R."/>
            <person name="La Ragione R."/>
            <person name="Hildebrand F."/>
            <person name="Pallen M.J."/>
        </authorList>
    </citation>
    <scope>NUCLEOTIDE SEQUENCE</scope>
    <source>
        <strain evidence="2">ChiHjej13B12-752</strain>
    </source>
</reference>
<reference evidence="2" key="2">
    <citation type="submission" date="2021-04" db="EMBL/GenBank/DDBJ databases">
        <authorList>
            <person name="Gilroy R."/>
        </authorList>
    </citation>
    <scope>NUCLEOTIDE SEQUENCE</scope>
    <source>
        <strain evidence="2">ChiHjej13B12-752</strain>
    </source>
</reference>
<dbReference type="EC" id="2.3.1.-" evidence="2"/>
<keyword evidence="2" id="KW-0808">Transferase</keyword>
<organism evidence="2 3">
    <name type="scientific">Candidatus Salinicoccus stercoripullorum</name>
    <dbReference type="NCBI Taxonomy" id="2838756"/>
    <lineage>
        <taxon>Bacteria</taxon>
        <taxon>Bacillati</taxon>
        <taxon>Bacillota</taxon>
        <taxon>Bacilli</taxon>
        <taxon>Bacillales</taxon>
        <taxon>Staphylococcaceae</taxon>
        <taxon>Salinicoccus</taxon>
    </lineage>
</organism>
<protein>
    <submittedName>
        <fullName evidence="2">GNAT family N-acetyltransferase</fullName>
        <ecNumber evidence="2">2.3.1.-</ecNumber>
    </submittedName>
</protein>
<evidence type="ECO:0000313" key="3">
    <source>
        <dbReference type="Proteomes" id="UP000823989"/>
    </source>
</evidence>
<dbReference type="Proteomes" id="UP000823989">
    <property type="component" value="Unassembled WGS sequence"/>
</dbReference>
<dbReference type="AlphaFoldDB" id="A0A9D1QI19"/>
<dbReference type="CDD" id="cd04301">
    <property type="entry name" value="NAT_SF"/>
    <property type="match status" value="1"/>
</dbReference>
<keyword evidence="2" id="KW-0012">Acyltransferase</keyword>
<feature type="domain" description="N-acetyltransferase" evidence="1">
    <location>
        <begin position="5"/>
        <end position="143"/>
    </location>
</feature>
<name>A0A9D1QI19_9STAP</name>
<comment type="caution">
    <text evidence="2">The sequence shown here is derived from an EMBL/GenBank/DDBJ whole genome shotgun (WGS) entry which is preliminary data.</text>
</comment>
<dbReference type="EMBL" id="DXHR01000028">
    <property type="protein sequence ID" value="HIW13161.1"/>
    <property type="molecule type" value="Genomic_DNA"/>
</dbReference>
<proteinExistence type="predicted"/>